<gene>
    <name evidence="1" type="ORF">BpHYR1_023104</name>
</gene>
<protein>
    <submittedName>
        <fullName evidence="1">Uncharacterized protein</fullName>
    </submittedName>
</protein>
<dbReference type="EMBL" id="REGN01010002">
    <property type="protein sequence ID" value="RMZ99902.1"/>
    <property type="molecule type" value="Genomic_DNA"/>
</dbReference>
<name>A0A3M7PLC5_BRAPC</name>
<dbReference type="AlphaFoldDB" id="A0A3M7PLC5"/>
<sequence length="71" mass="8004">MKKNEIIAETLGKLKTSNERELIRYLSNNTKTWVDSFIDSLGEVNKWGDGTNVTGFRNGQPGNEVTLTFIL</sequence>
<dbReference type="Proteomes" id="UP000276133">
    <property type="component" value="Unassembled WGS sequence"/>
</dbReference>
<accession>A0A3M7PLC5</accession>
<comment type="caution">
    <text evidence="1">The sequence shown here is derived from an EMBL/GenBank/DDBJ whole genome shotgun (WGS) entry which is preliminary data.</text>
</comment>
<keyword evidence="2" id="KW-1185">Reference proteome</keyword>
<evidence type="ECO:0000313" key="1">
    <source>
        <dbReference type="EMBL" id="RMZ99902.1"/>
    </source>
</evidence>
<reference evidence="1 2" key="1">
    <citation type="journal article" date="2018" name="Sci. Rep.">
        <title>Genomic signatures of local adaptation to the degree of environmental predictability in rotifers.</title>
        <authorList>
            <person name="Franch-Gras L."/>
            <person name="Hahn C."/>
            <person name="Garcia-Roger E.M."/>
            <person name="Carmona M.J."/>
            <person name="Serra M."/>
            <person name="Gomez A."/>
        </authorList>
    </citation>
    <scope>NUCLEOTIDE SEQUENCE [LARGE SCALE GENOMIC DNA]</scope>
    <source>
        <strain evidence="1">HYR1</strain>
    </source>
</reference>
<organism evidence="1 2">
    <name type="scientific">Brachionus plicatilis</name>
    <name type="common">Marine rotifer</name>
    <name type="synonym">Brachionus muelleri</name>
    <dbReference type="NCBI Taxonomy" id="10195"/>
    <lineage>
        <taxon>Eukaryota</taxon>
        <taxon>Metazoa</taxon>
        <taxon>Spiralia</taxon>
        <taxon>Gnathifera</taxon>
        <taxon>Rotifera</taxon>
        <taxon>Eurotatoria</taxon>
        <taxon>Monogononta</taxon>
        <taxon>Pseudotrocha</taxon>
        <taxon>Ploima</taxon>
        <taxon>Brachionidae</taxon>
        <taxon>Brachionus</taxon>
    </lineage>
</organism>
<evidence type="ECO:0000313" key="2">
    <source>
        <dbReference type="Proteomes" id="UP000276133"/>
    </source>
</evidence>
<proteinExistence type="predicted"/>